<dbReference type="SUPFAM" id="SSF56672">
    <property type="entry name" value="DNA/RNA polymerases"/>
    <property type="match status" value="1"/>
</dbReference>
<proteinExistence type="predicted"/>
<evidence type="ECO:0000313" key="2">
    <source>
        <dbReference type="Proteomes" id="UP000233551"/>
    </source>
</evidence>
<dbReference type="InterPro" id="IPR043502">
    <property type="entry name" value="DNA/RNA_pol_sf"/>
</dbReference>
<organism evidence="1 2">
    <name type="scientific">Punica granatum</name>
    <name type="common">Pomegranate</name>
    <dbReference type="NCBI Taxonomy" id="22663"/>
    <lineage>
        <taxon>Eukaryota</taxon>
        <taxon>Viridiplantae</taxon>
        <taxon>Streptophyta</taxon>
        <taxon>Embryophyta</taxon>
        <taxon>Tracheophyta</taxon>
        <taxon>Spermatophyta</taxon>
        <taxon>Magnoliopsida</taxon>
        <taxon>eudicotyledons</taxon>
        <taxon>Gunneridae</taxon>
        <taxon>Pentapetalae</taxon>
        <taxon>rosids</taxon>
        <taxon>malvids</taxon>
        <taxon>Myrtales</taxon>
        <taxon>Lythraceae</taxon>
        <taxon>Punica</taxon>
    </lineage>
</organism>
<dbReference type="CDD" id="cd09272">
    <property type="entry name" value="RNase_HI_RT_Ty1"/>
    <property type="match status" value="1"/>
</dbReference>
<dbReference type="AlphaFoldDB" id="A0A2I0JE64"/>
<protein>
    <recommendedName>
        <fullName evidence="3">Reverse transcriptase Ty1/copia-type domain-containing protein</fullName>
    </recommendedName>
</protein>
<reference evidence="1 2" key="1">
    <citation type="submission" date="2017-11" db="EMBL/GenBank/DDBJ databases">
        <title>De-novo sequencing of pomegranate (Punica granatum L.) genome.</title>
        <authorList>
            <person name="Akparov Z."/>
            <person name="Amiraslanov A."/>
            <person name="Hajiyeva S."/>
            <person name="Abbasov M."/>
            <person name="Kaur K."/>
            <person name="Hamwieh A."/>
            <person name="Solovyev V."/>
            <person name="Salamov A."/>
            <person name="Braich B."/>
            <person name="Kosarev P."/>
            <person name="Mahmoud A."/>
            <person name="Hajiyev E."/>
            <person name="Babayeva S."/>
            <person name="Izzatullayeva V."/>
            <person name="Mammadov A."/>
            <person name="Mammadov A."/>
            <person name="Sharifova S."/>
            <person name="Ojaghi J."/>
            <person name="Eynullazada K."/>
            <person name="Bayramov B."/>
            <person name="Abdulazimova A."/>
            <person name="Shahmuradov I."/>
        </authorList>
    </citation>
    <scope>NUCLEOTIDE SEQUENCE [LARGE SCALE GENOMIC DNA]</scope>
    <source>
        <strain evidence="2">cv. AG2017</strain>
        <tissue evidence="1">Leaf</tissue>
    </source>
</reference>
<name>A0A2I0JE64_PUNGR</name>
<dbReference type="PANTHER" id="PTHR11439:SF498">
    <property type="entry name" value="DNAK FAMILY PROTEIN"/>
    <property type="match status" value="1"/>
</dbReference>
<evidence type="ECO:0000313" key="1">
    <source>
        <dbReference type="EMBL" id="PKI54545.1"/>
    </source>
</evidence>
<keyword evidence="2" id="KW-1185">Reference proteome</keyword>
<dbReference type="EMBL" id="PGOL01001778">
    <property type="protein sequence ID" value="PKI54545.1"/>
    <property type="molecule type" value="Genomic_DNA"/>
</dbReference>
<dbReference type="Proteomes" id="UP000233551">
    <property type="component" value="Unassembled WGS sequence"/>
</dbReference>
<accession>A0A2I0JE64</accession>
<dbReference type="STRING" id="22663.A0A2I0JE64"/>
<comment type="caution">
    <text evidence="1">The sequence shown here is derived from an EMBL/GenBank/DDBJ whole genome shotgun (WGS) entry which is preliminary data.</text>
</comment>
<gene>
    <name evidence="1" type="ORF">CRG98_025059</name>
</gene>
<sequence length="161" mass="18217">MELIAYCDSNWASCPMTRRSITGYFITLGGSPISWKTKKQITVSRSSAEAEYRAMAATVSEVIWLRGLLSSFGVTLFGPTQLYCDNQAALHIAANPVFPERTKHIEIDCHFIREHLLSNKIITNHISTRLQSVDLFTKALGRDRFRYLLSKLGIWDPHSPT</sequence>
<dbReference type="PANTHER" id="PTHR11439">
    <property type="entry name" value="GAG-POL-RELATED RETROTRANSPOSON"/>
    <property type="match status" value="1"/>
</dbReference>
<evidence type="ECO:0008006" key="3">
    <source>
        <dbReference type="Google" id="ProtNLM"/>
    </source>
</evidence>